<organism evidence="1 2">
    <name type="scientific">Stephania cephalantha</name>
    <dbReference type="NCBI Taxonomy" id="152367"/>
    <lineage>
        <taxon>Eukaryota</taxon>
        <taxon>Viridiplantae</taxon>
        <taxon>Streptophyta</taxon>
        <taxon>Embryophyta</taxon>
        <taxon>Tracheophyta</taxon>
        <taxon>Spermatophyta</taxon>
        <taxon>Magnoliopsida</taxon>
        <taxon>Ranunculales</taxon>
        <taxon>Menispermaceae</taxon>
        <taxon>Menispermoideae</taxon>
        <taxon>Cissampelideae</taxon>
        <taxon>Stephania</taxon>
    </lineage>
</organism>
<keyword evidence="2" id="KW-1185">Reference proteome</keyword>
<reference evidence="1 2" key="1">
    <citation type="submission" date="2024-01" db="EMBL/GenBank/DDBJ databases">
        <title>Genome assemblies of Stephania.</title>
        <authorList>
            <person name="Yang L."/>
        </authorList>
    </citation>
    <scope>NUCLEOTIDE SEQUENCE [LARGE SCALE GENOMIC DNA]</scope>
    <source>
        <strain evidence="1">JXDWG</strain>
        <tissue evidence="1">Leaf</tissue>
    </source>
</reference>
<comment type="caution">
    <text evidence="1">The sequence shown here is derived from an EMBL/GenBank/DDBJ whole genome shotgun (WGS) entry which is preliminary data.</text>
</comment>
<dbReference type="AlphaFoldDB" id="A0AAP0FA35"/>
<proteinExistence type="predicted"/>
<gene>
    <name evidence="1" type="ORF">Scep_022252</name>
</gene>
<dbReference type="EMBL" id="JBBNAG010000009">
    <property type="protein sequence ID" value="KAK9105408.1"/>
    <property type="molecule type" value="Genomic_DNA"/>
</dbReference>
<sequence>MFSAVNSSLHGLIRSLALSRPPRLHDWLWFELLSAFAIETASFRGVSTGGRAISPSRASKSSPSSEPFVIVVYSSRAVVHWIPNFIRCPGFKFDCATAVSDRLAILGTSSLQGKRILKVEFSKSRK</sequence>
<evidence type="ECO:0000313" key="1">
    <source>
        <dbReference type="EMBL" id="KAK9105408.1"/>
    </source>
</evidence>
<evidence type="ECO:0000313" key="2">
    <source>
        <dbReference type="Proteomes" id="UP001419268"/>
    </source>
</evidence>
<dbReference type="Proteomes" id="UP001419268">
    <property type="component" value="Unassembled WGS sequence"/>
</dbReference>
<name>A0AAP0FA35_9MAGN</name>
<protein>
    <submittedName>
        <fullName evidence="1">Uncharacterized protein</fullName>
    </submittedName>
</protein>
<accession>A0AAP0FA35</accession>